<proteinExistence type="inferred from homology"/>
<dbReference type="GO" id="GO:0009279">
    <property type="term" value="C:cell outer membrane"/>
    <property type="evidence" value="ECO:0007669"/>
    <property type="project" value="UniProtKB-SubCell"/>
</dbReference>
<gene>
    <name evidence="6" type="ORF">SAMN02745702_02547</name>
</gene>
<organism evidence="6 7">
    <name type="scientific">Desulfobaculum bizertense DSM 18034</name>
    <dbReference type="NCBI Taxonomy" id="1121442"/>
    <lineage>
        <taxon>Bacteria</taxon>
        <taxon>Pseudomonadati</taxon>
        <taxon>Thermodesulfobacteriota</taxon>
        <taxon>Desulfovibrionia</taxon>
        <taxon>Desulfovibrionales</taxon>
        <taxon>Desulfovibrionaceae</taxon>
        <taxon>Desulfobaculum</taxon>
    </lineage>
</organism>
<dbReference type="PANTHER" id="PTHR37423:SF2">
    <property type="entry name" value="MEMBRANE-BOUND LYTIC MUREIN TRANSGLYCOSYLASE C"/>
    <property type="match status" value="1"/>
</dbReference>
<dbReference type="SUPFAM" id="SSF53955">
    <property type="entry name" value="Lysozyme-like"/>
    <property type="match status" value="1"/>
</dbReference>
<accession>A0A1T4WSL0</accession>
<dbReference type="OrthoDB" id="9801695at2"/>
<name>A0A1T4WSL0_9BACT</name>
<feature type="domain" description="Solute-binding protein family 3/N-terminal" evidence="4">
    <location>
        <begin position="62"/>
        <end position="259"/>
    </location>
</feature>
<keyword evidence="7" id="KW-1185">Reference proteome</keyword>
<dbReference type="EMBL" id="FUYA01000010">
    <property type="protein sequence ID" value="SKA79601.1"/>
    <property type="molecule type" value="Genomic_DNA"/>
</dbReference>
<keyword evidence="3" id="KW-0472">Membrane</keyword>
<dbReference type="STRING" id="1121442.SAMN02745702_02547"/>
<dbReference type="Pfam" id="PF01464">
    <property type="entry name" value="SLT"/>
    <property type="match status" value="1"/>
</dbReference>
<comment type="subcellular location">
    <subcellularLocation>
        <location evidence="1">Cell outer membrane</location>
        <topology evidence="1">Peripheral membrane protein</topology>
    </subcellularLocation>
</comment>
<comment type="similarity">
    <text evidence="2">Belongs to the transglycosylase Slt family.</text>
</comment>
<evidence type="ECO:0000259" key="5">
    <source>
        <dbReference type="Pfam" id="PF01464"/>
    </source>
</evidence>
<keyword evidence="3" id="KW-0998">Cell outer membrane</keyword>
<dbReference type="InterPro" id="IPR008258">
    <property type="entry name" value="Transglycosylase_SLT_dom_1"/>
</dbReference>
<evidence type="ECO:0000313" key="7">
    <source>
        <dbReference type="Proteomes" id="UP000189733"/>
    </source>
</evidence>
<dbReference type="AlphaFoldDB" id="A0A1T4WSL0"/>
<dbReference type="SUPFAM" id="SSF53850">
    <property type="entry name" value="Periplasmic binding protein-like II"/>
    <property type="match status" value="1"/>
</dbReference>
<evidence type="ECO:0000256" key="2">
    <source>
        <dbReference type="ARBA" id="ARBA00007734"/>
    </source>
</evidence>
<sequence length="469" mass="52693">MTIPGKKSARSGKYVLGVIFLILAVQVALTWKLRHAAVSPLLRVVAPSSQWMEGSLSPYGPGFEQELLNRFCQENGMRWEWEKADSWDEAWEMVRNGKADLIIGLGAQPPKNMDVSLVVGPAYARFDPLLVRAKGSSPSTGDCGKVIVASNADLDSLSLPANDSGCAPTPVVPEDVSLRSVLDSLSKDGLSTALVDSGRYRLLQPFYSQLTTESRLSGSVEYRWFWSERSKELSRALVDFWARTLDSPAYKDIYDRYFGFLPERTDPYEMRHFMRTLKRKLPTYEEQILLSASKYGIDPLLLVAVIYQESHFNSRAKSKTGVRGLMQLTIRTAKELGVNRNNPFDSIEGGAAYLASLFERFEGTGLTPADQWFFALAAYNRGRGHVLDAMTLAKAQGGSGRTWRELKDVFPKLSYAKYYRNSKYGYTRGFEVVHYVEKIRYFYYVLNGLVVLSRPEAQQLAMLVGPSLL</sequence>
<dbReference type="InterPro" id="IPR023346">
    <property type="entry name" value="Lysozyme-like_dom_sf"/>
</dbReference>
<dbReference type="Gene3D" id="3.40.190.10">
    <property type="entry name" value="Periplasmic binding protein-like II"/>
    <property type="match status" value="2"/>
</dbReference>
<evidence type="ECO:0000256" key="3">
    <source>
        <dbReference type="ARBA" id="ARBA00023237"/>
    </source>
</evidence>
<protein>
    <submittedName>
        <fullName evidence="6">Membrane-bound lytic murein transglycosylase F</fullName>
    </submittedName>
</protein>
<dbReference type="Gene3D" id="1.10.530.10">
    <property type="match status" value="1"/>
</dbReference>
<dbReference type="PANTHER" id="PTHR37423">
    <property type="entry name" value="SOLUBLE LYTIC MUREIN TRANSGLYCOSYLASE-RELATED"/>
    <property type="match status" value="1"/>
</dbReference>
<evidence type="ECO:0000259" key="4">
    <source>
        <dbReference type="Pfam" id="PF00497"/>
    </source>
</evidence>
<dbReference type="Proteomes" id="UP000189733">
    <property type="component" value="Unassembled WGS sequence"/>
</dbReference>
<dbReference type="InterPro" id="IPR001638">
    <property type="entry name" value="Solute-binding_3/MltF_N"/>
</dbReference>
<evidence type="ECO:0000256" key="1">
    <source>
        <dbReference type="ARBA" id="ARBA00004339"/>
    </source>
</evidence>
<dbReference type="Pfam" id="PF00497">
    <property type="entry name" value="SBP_bac_3"/>
    <property type="match status" value="1"/>
</dbReference>
<reference evidence="6 7" key="1">
    <citation type="submission" date="2017-02" db="EMBL/GenBank/DDBJ databases">
        <authorList>
            <person name="Peterson S.W."/>
        </authorList>
    </citation>
    <scope>NUCLEOTIDE SEQUENCE [LARGE SCALE GENOMIC DNA]</scope>
    <source>
        <strain evidence="6 7">DSM 18034</strain>
    </source>
</reference>
<evidence type="ECO:0000313" key="6">
    <source>
        <dbReference type="EMBL" id="SKA79601.1"/>
    </source>
</evidence>
<dbReference type="CDD" id="cd13403">
    <property type="entry name" value="MLTF-like"/>
    <property type="match status" value="1"/>
</dbReference>
<feature type="domain" description="Transglycosylase SLT" evidence="5">
    <location>
        <begin position="292"/>
        <end position="396"/>
    </location>
</feature>